<name>A0A232EP09_9HYME</name>
<sequence>NDQICPGQPEASSRVLTLHFRLFFHSSVRIFDKSQNHIEKINILTLSRITAPQRNLKTSLIHYANSTGD</sequence>
<gene>
    <name evidence="1" type="ORF">TSAR_005924</name>
</gene>
<evidence type="ECO:0000313" key="1">
    <source>
        <dbReference type="EMBL" id="OXU20078.1"/>
    </source>
</evidence>
<reference evidence="1 2" key="1">
    <citation type="journal article" date="2017" name="Curr. Biol.">
        <title>The Evolution of Venom by Co-option of Single-Copy Genes.</title>
        <authorList>
            <person name="Martinson E.O."/>
            <person name="Mrinalini"/>
            <person name="Kelkar Y.D."/>
            <person name="Chang C.H."/>
            <person name="Werren J.H."/>
        </authorList>
    </citation>
    <scope>NUCLEOTIDE SEQUENCE [LARGE SCALE GENOMIC DNA]</scope>
    <source>
        <strain evidence="1 2">Alberta</strain>
        <tissue evidence="1">Whole body</tissue>
    </source>
</reference>
<dbReference type="Proteomes" id="UP000215335">
    <property type="component" value="Unassembled WGS sequence"/>
</dbReference>
<organism evidence="1 2">
    <name type="scientific">Trichomalopsis sarcophagae</name>
    <dbReference type="NCBI Taxonomy" id="543379"/>
    <lineage>
        <taxon>Eukaryota</taxon>
        <taxon>Metazoa</taxon>
        <taxon>Ecdysozoa</taxon>
        <taxon>Arthropoda</taxon>
        <taxon>Hexapoda</taxon>
        <taxon>Insecta</taxon>
        <taxon>Pterygota</taxon>
        <taxon>Neoptera</taxon>
        <taxon>Endopterygota</taxon>
        <taxon>Hymenoptera</taxon>
        <taxon>Apocrita</taxon>
        <taxon>Proctotrupomorpha</taxon>
        <taxon>Chalcidoidea</taxon>
        <taxon>Pteromalidae</taxon>
        <taxon>Pteromalinae</taxon>
        <taxon>Trichomalopsis</taxon>
    </lineage>
</organism>
<evidence type="ECO:0000313" key="2">
    <source>
        <dbReference type="Proteomes" id="UP000215335"/>
    </source>
</evidence>
<keyword evidence="2" id="KW-1185">Reference proteome</keyword>
<protein>
    <submittedName>
        <fullName evidence="1">Uncharacterized protein</fullName>
    </submittedName>
</protein>
<dbReference type="AlphaFoldDB" id="A0A232EP09"/>
<feature type="non-terminal residue" evidence="1">
    <location>
        <position position="1"/>
    </location>
</feature>
<accession>A0A232EP09</accession>
<comment type="caution">
    <text evidence="1">The sequence shown here is derived from an EMBL/GenBank/DDBJ whole genome shotgun (WGS) entry which is preliminary data.</text>
</comment>
<proteinExistence type="predicted"/>
<dbReference type="EMBL" id="NNAY01003036">
    <property type="protein sequence ID" value="OXU20078.1"/>
    <property type="molecule type" value="Genomic_DNA"/>
</dbReference>